<comment type="similarity">
    <text evidence="1">Belongs to the transglycosylase Slt family.</text>
</comment>
<dbReference type="PANTHER" id="PTHR37423">
    <property type="entry name" value="SOLUBLE LYTIC MUREIN TRANSGLYCOSYLASE-RELATED"/>
    <property type="match status" value="1"/>
</dbReference>
<dbReference type="EMBL" id="JAIOIV010000114">
    <property type="protein sequence ID" value="MBZ0157426.1"/>
    <property type="molecule type" value="Genomic_DNA"/>
</dbReference>
<dbReference type="InterPro" id="IPR008258">
    <property type="entry name" value="Transglycosylase_SLT_dom_1"/>
</dbReference>
<evidence type="ECO:0000313" key="3">
    <source>
        <dbReference type="EMBL" id="MBZ0157426.1"/>
    </source>
</evidence>
<dbReference type="CDD" id="cd16894">
    <property type="entry name" value="MltD-like"/>
    <property type="match status" value="1"/>
</dbReference>
<dbReference type="AlphaFoldDB" id="A0A953LXX4"/>
<reference evidence="3" key="1">
    <citation type="journal article" date="2021" name="bioRxiv">
        <title>Unraveling nitrogen, sulfur and carbon metabolic pathways and microbial community transcriptional responses to substrate deprivation and toxicity stresses in a bioreactor mimicking anoxic brackish coastal sediment conditions.</title>
        <authorList>
            <person name="Martins P.D."/>
            <person name="Echeveste M.J."/>
            <person name="Arshad A."/>
            <person name="Kurth J."/>
            <person name="Ouboter H."/>
            <person name="Jetten M.S.M."/>
            <person name="Welte C.U."/>
        </authorList>
    </citation>
    <scope>NUCLEOTIDE SEQUENCE</scope>
    <source>
        <strain evidence="3">MAG_39</strain>
    </source>
</reference>
<evidence type="ECO:0000259" key="2">
    <source>
        <dbReference type="Pfam" id="PF01464"/>
    </source>
</evidence>
<organism evidence="3 4">
    <name type="scientific">Candidatus Nitrobium versatile</name>
    <dbReference type="NCBI Taxonomy" id="2884831"/>
    <lineage>
        <taxon>Bacteria</taxon>
        <taxon>Pseudomonadati</taxon>
        <taxon>Nitrospirota</taxon>
        <taxon>Nitrospiria</taxon>
        <taxon>Nitrospirales</taxon>
        <taxon>Nitrospiraceae</taxon>
        <taxon>Candidatus Nitrobium</taxon>
    </lineage>
</organism>
<evidence type="ECO:0000256" key="1">
    <source>
        <dbReference type="ARBA" id="ARBA00007734"/>
    </source>
</evidence>
<dbReference type="InterPro" id="IPR023346">
    <property type="entry name" value="Lysozyme-like_dom_sf"/>
</dbReference>
<reference evidence="3" key="2">
    <citation type="submission" date="2021-08" db="EMBL/GenBank/DDBJ databases">
        <authorList>
            <person name="Dalcin Martins P."/>
        </authorList>
    </citation>
    <scope>NUCLEOTIDE SEQUENCE</scope>
    <source>
        <strain evidence="3">MAG_39</strain>
    </source>
</reference>
<dbReference type="PANTHER" id="PTHR37423:SF2">
    <property type="entry name" value="MEMBRANE-BOUND LYTIC MUREIN TRANSGLYCOSYLASE C"/>
    <property type="match status" value="1"/>
</dbReference>
<accession>A0A953LXX4</accession>
<comment type="caution">
    <text evidence="3">The sequence shown here is derived from an EMBL/GenBank/DDBJ whole genome shotgun (WGS) entry which is preliminary data.</text>
</comment>
<dbReference type="CDD" id="cd00118">
    <property type="entry name" value="LysM"/>
    <property type="match status" value="1"/>
</dbReference>
<name>A0A953LXX4_9BACT</name>
<gene>
    <name evidence="3" type="ORF">K8I29_14605</name>
</gene>
<protein>
    <submittedName>
        <fullName evidence="3">Transglycosylase SLT domain-containing protein</fullName>
    </submittedName>
</protein>
<dbReference type="Proteomes" id="UP000705867">
    <property type="component" value="Unassembled WGS sequence"/>
</dbReference>
<feature type="domain" description="Transglycosylase SLT" evidence="2">
    <location>
        <begin position="79"/>
        <end position="176"/>
    </location>
</feature>
<dbReference type="InterPro" id="IPR018392">
    <property type="entry name" value="LysM"/>
</dbReference>
<dbReference type="SUPFAM" id="SSF53955">
    <property type="entry name" value="Lysozyme-like"/>
    <property type="match status" value="1"/>
</dbReference>
<dbReference type="Gene3D" id="1.10.530.10">
    <property type="match status" value="1"/>
</dbReference>
<dbReference type="Pfam" id="PF01464">
    <property type="entry name" value="SLT"/>
    <property type="match status" value="1"/>
</dbReference>
<sequence length="267" mass="30328">MRQLLSTTLLLFLLVGLPLHVRAAEELHAIREKASTSKFYERALEFFTKKIPEAFERKLHSSQEYIELILEIFKEKGIPEDIAYLPFIESGFSPLSIGSGNAVGLWQMVKGTARQYGLRVDQYVDERKDPVKSTHAAANYLNDLYRMFGAWDIALAAYNAGDGKIRRLFSRDQDKSSVRLPEIINRYLAKLMAVSTVAKDPESFGIKPPESGGAEEREYREITTNRIISLAAIAEKYNTTVREIKGLNPALLTNRTPPYRYVIRLPN</sequence>
<evidence type="ECO:0000313" key="4">
    <source>
        <dbReference type="Proteomes" id="UP000705867"/>
    </source>
</evidence>
<proteinExistence type="inferred from homology"/>